<organism evidence="9 10">
    <name type="scientific">Faucicola osloensis</name>
    <name type="common">Moraxella osloensis</name>
    <dbReference type="NCBI Taxonomy" id="34062"/>
    <lineage>
        <taxon>Bacteria</taxon>
        <taxon>Pseudomonadati</taxon>
        <taxon>Pseudomonadota</taxon>
        <taxon>Gammaproteobacteria</taxon>
        <taxon>Moraxellales</taxon>
        <taxon>Moraxellaceae</taxon>
        <taxon>Faucicola</taxon>
    </lineage>
</organism>
<dbReference type="InterPro" id="IPR014729">
    <property type="entry name" value="Rossmann-like_a/b/a_fold"/>
</dbReference>
<evidence type="ECO:0000256" key="7">
    <source>
        <dbReference type="RuleBase" id="RU363037"/>
    </source>
</evidence>
<dbReference type="Gene3D" id="3.40.50.620">
    <property type="entry name" value="HUPs"/>
    <property type="match status" value="1"/>
</dbReference>
<feature type="domain" description="Glutamyl/glutaminyl-tRNA synthetase class Ib catalytic" evidence="8">
    <location>
        <begin position="9"/>
        <end position="257"/>
    </location>
</feature>
<dbReference type="EMBL" id="CP024443">
    <property type="protein sequence ID" value="ATR77855.1"/>
    <property type="molecule type" value="Genomic_DNA"/>
</dbReference>
<dbReference type="GO" id="GO:0005524">
    <property type="term" value="F:ATP binding"/>
    <property type="evidence" value="ECO:0007669"/>
    <property type="project" value="UniProtKB-KW"/>
</dbReference>
<dbReference type="NCBIfam" id="NF004314">
    <property type="entry name" value="PRK05710.1-3"/>
    <property type="match status" value="1"/>
</dbReference>
<keyword evidence="1 7" id="KW-0436">Ligase</keyword>
<dbReference type="AlphaFoldDB" id="A0A2D2LS51"/>
<keyword evidence="3 7" id="KW-0547">Nucleotide-binding</keyword>
<reference evidence="10" key="1">
    <citation type="submission" date="2017-11" db="EMBL/GenBank/DDBJ databases">
        <title>Complete genome sequence of Moraxella osloensis NP7 isolated from human skin.</title>
        <authorList>
            <person name="Lee K."/>
            <person name="Lim J.Y."/>
            <person name="Hwang I."/>
        </authorList>
    </citation>
    <scope>NUCLEOTIDE SEQUENCE [LARGE SCALE GENOMIC DNA]</scope>
    <source>
        <strain evidence="10">NP7</strain>
    </source>
</reference>
<evidence type="ECO:0000256" key="2">
    <source>
        <dbReference type="ARBA" id="ARBA00022723"/>
    </source>
</evidence>
<dbReference type="InterPro" id="IPR049940">
    <property type="entry name" value="GluQ/Sye"/>
</dbReference>
<proteinExistence type="inferred from homology"/>
<keyword evidence="4" id="KW-0862">Zinc</keyword>
<dbReference type="GO" id="GO:0004818">
    <property type="term" value="F:glutamate-tRNA ligase activity"/>
    <property type="evidence" value="ECO:0007669"/>
    <property type="project" value="TreeGrafter"/>
</dbReference>
<dbReference type="SUPFAM" id="SSF52374">
    <property type="entry name" value="Nucleotidylyl transferase"/>
    <property type="match status" value="1"/>
</dbReference>
<dbReference type="Proteomes" id="UP000229340">
    <property type="component" value="Chromosome"/>
</dbReference>
<dbReference type="GO" id="GO:0005829">
    <property type="term" value="C:cytosol"/>
    <property type="evidence" value="ECO:0007669"/>
    <property type="project" value="TreeGrafter"/>
</dbReference>
<keyword evidence="7" id="KW-0648">Protein biosynthesis</keyword>
<name>A0A2D2LS51_FAUOS</name>
<protein>
    <submittedName>
        <fullName evidence="9">tRNA glutamyl-Q(34) synthetase GluQRS</fullName>
    </submittedName>
</protein>
<evidence type="ECO:0000256" key="6">
    <source>
        <dbReference type="ARBA" id="ARBA00023146"/>
    </source>
</evidence>
<evidence type="ECO:0000313" key="10">
    <source>
        <dbReference type="Proteomes" id="UP000229340"/>
    </source>
</evidence>
<dbReference type="PANTHER" id="PTHR43311:SF1">
    <property type="entry name" value="GLUTAMYL-Q TRNA(ASP) SYNTHETASE"/>
    <property type="match status" value="1"/>
</dbReference>
<evidence type="ECO:0000256" key="5">
    <source>
        <dbReference type="ARBA" id="ARBA00022840"/>
    </source>
</evidence>
<dbReference type="PANTHER" id="PTHR43311">
    <property type="entry name" value="GLUTAMATE--TRNA LIGASE"/>
    <property type="match status" value="1"/>
</dbReference>
<evidence type="ECO:0000259" key="8">
    <source>
        <dbReference type="Pfam" id="PF00749"/>
    </source>
</evidence>
<dbReference type="STRING" id="34062.AXE82_06980"/>
<dbReference type="Pfam" id="PF00749">
    <property type="entry name" value="tRNA-synt_1c"/>
    <property type="match status" value="1"/>
</dbReference>
<comment type="similarity">
    <text evidence="7">Belongs to the class-I aminoacyl-tRNA synthetase family.</text>
</comment>
<evidence type="ECO:0000256" key="3">
    <source>
        <dbReference type="ARBA" id="ARBA00022741"/>
    </source>
</evidence>
<dbReference type="InterPro" id="IPR000924">
    <property type="entry name" value="Glu/Gln-tRNA-synth"/>
</dbReference>
<dbReference type="GO" id="GO:0006424">
    <property type="term" value="P:glutamyl-tRNA aminoacylation"/>
    <property type="evidence" value="ECO:0007669"/>
    <property type="project" value="TreeGrafter"/>
</dbReference>
<dbReference type="PRINTS" id="PR00987">
    <property type="entry name" value="TRNASYNTHGLU"/>
</dbReference>
<keyword evidence="2" id="KW-0479">Metal-binding</keyword>
<dbReference type="RefSeq" id="WP_100269243.1">
    <property type="nucleotide sequence ID" value="NZ_CP024443.1"/>
</dbReference>
<evidence type="ECO:0000313" key="9">
    <source>
        <dbReference type="EMBL" id="ATR77855.1"/>
    </source>
</evidence>
<evidence type="ECO:0000256" key="4">
    <source>
        <dbReference type="ARBA" id="ARBA00022833"/>
    </source>
</evidence>
<gene>
    <name evidence="9" type="ORF">NP7_00275</name>
</gene>
<dbReference type="InterPro" id="IPR020058">
    <property type="entry name" value="Glu/Gln-tRNA-synth_Ib_cat-dom"/>
</dbReference>
<evidence type="ECO:0000256" key="1">
    <source>
        <dbReference type="ARBA" id="ARBA00022598"/>
    </source>
</evidence>
<keyword evidence="5 7" id="KW-0067">ATP-binding</keyword>
<accession>A0A2D2LS51</accession>
<keyword evidence="6 7" id="KW-0030">Aminoacyl-tRNA synthetase</keyword>
<sequence length="320" mass="36231">MLNLSTSPVIGRFAPSPTGALHLGSLVTAIASYCIAKQAKGKWLVRIEDTDTERCHPKFSDLILADLDRLGLHWDGNIRYQSQHLNTYHALLDEQLKAVSYGCDCSRKFLQTYQLAHPNTQYPYPRICVHKRLSRDYAIRLVMPDNPMLFFDQLQGVILGNPQREQGDIVVRRRRIGRSFSNTPTVSKGMINYMLAVVIDDALQSVNQIVRGLDILPLTIPQMVIADYLNFPPNQHYYHLPILVNAQGQKLSKQTLAEPIQSYPAPQLIKMALQLLQQPPIDMDKPTTMLEQAVCQWNHTPLQGKQRIKVDSLQNLLATG</sequence>